<proteinExistence type="predicted"/>
<dbReference type="PRINTS" id="PR00109">
    <property type="entry name" value="TYRKINASE"/>
</dbReference>
<dbReference type="Gene3D" id="1.10.510.10">
    <property type="entry name" value="Transferase(Phosphotransferase) domain 1"/>
    <property type="match status" value="1"/>
</dbReference>
<dbReference type="InterPro" id="IPR011009">
    <property type="entry name" value="Kinase-like_dom_sf"/>
</dbReference>
<dbReference type="Pfam" id="PF00069">
    <property type="entry name" value="Pkinase"/>
    <property type="match status" value="1"/>
</dbReference>
<dbReference type="GO" id="GO:0005524">
    <property type="term" value="F:ATP binding"/>
    <property type="evidence" value="ECO:0007669"/>
    <property type="project" value="InterPro"/>
</dbReference>
<dbReference type="InterPro" id="IPR052945">
    <property type="entry name" value="Mitotic_Regulator"/>
</dbReference>
<protein>
    <recommendedName>
        <fullName evidence="1">Protein kinase domain-containing protein</fullName>
    </recommendedName>
</protein>
<accession>A0A2Z6R5J0</accession>
<dbReference type="Pfam" id="PF08238">
    <property type="entry name" value="Sel1"/>
    <property type="match status" value="6"/>
</dbReference>
<dbReference type="SMART" id="SM00671">
    <property type="entry name" value="SEL1"/>
    <property type="match status" value="6"/>
</dbReference>
<dbReference type="SUPFAM" id="SSF56112">
    <property type="entry name" value="Protein kinase-like (PK-like)"/>
    <property type="match status" value="1"/>
</dbReference>
<comment type="caution">
    <text evidence="2">The sequence shown here is derived from an EMBL/GenBank/DDBJ whole genome shotgun (WGS) entry which is preliminary data.</text>
</comment>
<dbReference type="InterPro" id="IPR006597">
    <property type="entry name" value="Sel1-like"/>
</dbReference>
<dbReference type="InterPro" id="IPR011990">
    <property type="entry name" value="TPR-like_helical_dom_sf"/>
</dbReference>
<dbReference type="InterPro" id="IPR000719">
    <property type="entry name" value="Prot_kinase_dom"/>
</dbReference>
<dbReference type="PANTHER" id="PTHR43628:SF1">
    <property type="entry name" value="CHITIN SYNTHASE REGULATORY FACTOR 2-RELATED"/>
    <property type="match status" value="1"/>
</dbReference>
<sequence length="657" mass="76298">MSNNIKTQGVEYVNEWVKWIEEAVDKEYFKFYEYNQFNNIQHIGTGGFRKVYRANWKNSEKQFALKSFFSLDKITVKEIVREIKIQRDVDFHDNIIRCYGITKLESDNHNYWLVMEYADGGNLRSYLNINFSKLTWDDKYNMTYQLSCAVSCLHNEGIVHRDLHSYNILVRNNIIKLADFGLSKRIEASSDFQSKLFGMVPYVDPKSFSRQRNNNNQMYSLDKRSDIYSVGVLLWEISSGKPPFYTEGNHQYDIGLAIDILQGLRETIVPDTPEEYVKIYTKCWDGEPDNRPTISQVVDWLKTLIAKTDVIIIENNQIPNKEEINNDISSSTDNSGLQGELLQLIQKFDEMNTKDIDSISISSRQENLSTEKDFNIIVDEINDFIFKLKNKGIKEESINKQVIEYFNCYNVNLQVFHNWLLNNQINLNSIFVLGYFNYFGIVISKNGDKAFNLFINASEKNHLLARYFLGHCYRFGYGTMKNEKFAFEYYEKVKIYAMGQLDIGYYYNNGIGIKKDLKKAFYWYEKAANNGNIIAISNLGYCYINGTGVKKDYNKAFELYKQSAKGDDLNAIMMLGYCYNHGIGTKIDKQKAFELYQNAANLGHDIAQNNLALMYENGDGITKDIDKAIYWFEKSAEQGYKLAKNNLIILQKKIGGL</sequence>
<evidence type="ECO:0000313" key="2">
    <source>
        <dbReference type="EMBL" id="GBB88056.1"/>
    </source>
</evidence>
<dbReference type="PROSITE" id="PS50011">
    <property type="entry name" value="PROTEIN_KINASE_DOM"/>
    <property type="match status" value="1"/>
</dbReference>
<dbReference type="InterPro" id="IPR001245">
    <property type="entry name" value="Ser-Thr/Tyr_kinase_cat_dom"/>
</dbReference>
<dbReference type="GO" id="GO:0004672">
    <property type="term" value="F:protein kinase activity"/>
    <property type="evidence" value="ECO:0007669"/>
    <property type="project" value="InterPro"/>
</dbReference>
<evidence type="ECO:0000313" key="3">
    <source>
        <dbReference type="Proteomes" id="UP000247702"/>
    </source>
</evidence>
<gene>
    <name evidence="2" type="ORF">RclHR1_01460006</name>
</gene>
<dbReference type="AlphaFoldDB" id="A0A2Z6R5J0"/>
<reference evidence="2 3" key="1">
    <citation type="submission" date="2017-11" db="EMBL/GenBank/DDBJ databases">
        <title>The genome of Rhizophagus clarus HR1 reveals common genetic basis of auxotrophy among arbuscular mycorrhizal fungi.</title>
        <authorList>
            <person name="Kobayashi Y."/>
        </authorList>
    </citation>
    <scope>NUCLEOTIDE SEQUENCE [LARGE SCALE GENOMIC DNA]</scope>
    <source>
        <strain evidence="2 3">HR1</strain>
    </source>
</reference>
<dbReference type="PANTHER" id="PTHR43628">
    <property type="entry name" value="ACTIVATOR OF C KINASE PROTEIN 1-RELATED"/>
    <property type="match status" value="1"/>
</dbReference>
<evidence type="ECO:0000259" key="1">
    <source>
        <dbReference type="PROSITE" id="PS50011"/>
    </source>
</evidence>
<dbReference type="Proteomes" id="UP000247702">
    <property type="component" value="Unassembled WGS sequence"/>
</dbReference>
<dbReference type="SUPFAM" id="SSF81901">
    <property type="entry name" value="HCP-like"/>
    <property type="match status" value="2"/>
</dbReference>
<name>A0A2Z6R5J0_9GLOM</name>
<feature type="domain" description="Protein kinase" evidence="1">
    <location>
        <begin position="37"/>
        <end position="305"/>
    </location>
</feature>
<organism evidence="2 3">
    <name type="scientific">Rhizophagus clarus</name>
    <dbReference type="NCBI Taxonomy" id="94130"/>
    <lineage>
        <taxon>Eukaryota</taxon>
        <taxon>Fungi</taxon>
        <taxon>Fungi incertae sedis</taxon>
        <taxon>Mucoromycota</taxon>
        <taxon>Glomeromycotina</taxon>
        <taxon>Glomeromycetes</taxon>
        <taxon>Glomerales</taxon>
        <taxon>Glomeraceae</taxon>
        <taxon>Rhizophagus</taxon>
    </lineage>
</organism>
<dbReference type="Gene3D" id="1.25.40.10">
    <property type="entry name" value="Tetratricopeptide repeat domain"/>
    <property type="match status" value="2"/>
</dbReference>
<dbReference type="EMBL" id="BEXD01000513">
    <property type="protein sequence ID" value="GBB88056.1"/>
    <property type="molecule type" value="Genomic_DNA"/>
</dbReference>
<keyword evidence="3" id="KW-1185">Reference proteome</keyword>